<organism evidence="2 3">
    <name type="scientific">Gordonia hankookensis</name>
    <dbReference type="NCBI Taxonomy" id="589403"/>
    <lineage>
        <taxon>Bacteria</taxon>
        <taxon>Bacillati</taxon>
        <taxon>Actinomycetota</taxon>
        <taxon>Actinomycetes</taxon>
        <taxon>Mycobacteriales</taxon>
        <taxon>Gordoniaceae</taxon>
        <taxon>Gordonia</taxon>
    </lineage>
</organism>
<keyword evidence="3" id="KW-1185">Reference proteome</keyword>
<accession>A0ABR7WBJ7</accession>
<name>A0ABR7WBJ7_9ACTN</name>
<comment type="caution">
    <text evidence="2">The sequence shown here is derived from an EMBL/GenBank/DDBJ whole genome shotgun (WGS) entry which is preliminary data.</text>
</comment>
<dbReference type="PANTHER" id="PTHR34310:SF9">
    <property type="entry name" value="BLR5716 PROTEIN"/>
    <property type="match status" value="1"/>
</dbReference>
<proteinExistence type="predicted"/>
<protein>
    <submittedName>
        <fullName evidence="2">DUF427 domain-containing protein</fullName>
    </submittedName>
</protein>
<dbReference type="PANTHER" id="PTHR34310">
    <property type="entry name" value="DUF427 DOMAIN PROTEIN (AFU_ORTHOLOGUE AFUA_3G02220)"/>
    <property type="match status" value="1"/>
</dbReference>
<dbReference type="Pfam" id="PF04248">
    <property type="entry name" value="NTP_transf_9"/>
    <property type="match status" value="1"/>
</dbReference>
<dbReference type="InterPro" id="IPR038694">
    <property type="entry name" value="DUF427_sf"/>
</dbReference>
<gene>
    <name evidence="2" type="ORF">IDF66_06110</name>
</gene>
<reference evidence="2 3" key="1">
    <citation type="submission" date="2020-09" db="EMBL/GenBank/DDBJ databases">
        <title>Novel species in genus Gordonia.</title>
        <authorList>
            <person name="Zhang G."/>
        </authorList>
    </citation>
    <scope>NUCLEOTIDE SEQUENCE [LARGE SCALE GENOMIC DNA]</scope>
    <source>
        <strain evidence="2 3">ON-33</strain>
    </source>
</reference>
<evidence type="ECO:0000313" key="2">
    <source>
        <dbReference type="EMBL" id="MBD1319152.1"/>
    </source>
</evidence>
<dbReference type="RefSeq" id="WP_190266049.1">
    <property type="nucleotide sequence ID" value="NZ_BAABAD010000003.1"/>
</dbReference>
<dbReference type="InterPro" id="IPR007361">
    <property type="entry name" value="DUF427"/>
</dbReference>
<dbReference type="Proteomes" id="UP000602395">
    <property type="component" value="Unassembled WGS sequence"/>
</dbReference>
<dbReference type="Gene3D" id="2.170.150.40">
    <property type="entry name" value="Domain of unknown function (DUF427)"/>
    <property type="match status" value="1"/>
</dbReference>
<dbReference type="EMBL" id="JACWMS010000001">
    <property type="protein sequence ID" value="MBD1319152.1"/>
    <property type="molecule type" value="Genomic_DNA"/>
</dbReference>
<evidence type="ECO:0000313" key="3">
    <source>
        <dbReference type="Proteomes" id="UP000602395"/>
    </source>
</evidence>
<feature type="domain" description="DUF427" evidence="1">
    <location>
        <begin position="23"/>
        <end position="114"/>
    </location>
</feature>
<evidence type="ECO:0000259" key="1">
    <source>
        <dbReference type="Pfam" id="PF04248"/>
    </source>
</evidence>
<sequence>MARGRLEPGPDHPITVAPTGDRVVVSVGDTVVARTVDALTLREAEYPPVQYIPRESVDPSLLRESTTTTFCPYKGECNYYDLTLGDEVLTDAVWVYRSPYDAVAEIADHVAFYPGRVSVDLDAASG</sequence>